<reference evidence="2 3" key="1">
    <citation type="journal article" date="2024" name="J Genomics">
        <title>Draft genome sequencing and assembly of Favolaschia claudopus CIRM-BRFM 2984 isolated from oak limbs.</title>
        <authorList>
            <person name="Navarro D."/>
            <person name="Drula E."/>
            <person name="Chaduli D."/>
            <person name="Cazenave R."/>
            <person name="Ahrendt S."/>
            <person name="Wang J."/>
            <person name="Lipzen A."/>
            <person name="Daum C."/>
            <person name="Barry K."/>
            <person name="Grigoriev I.V."/>
            <person name="Favel A."/>
            <person name="Rosso M.N."/>
            <person name="Martin F."/>
        </authorList>
    </citation>
    <scope>NUCLEOTIDE SEQUENCE [LARGE SCALE GENOMIC DNA]</scope>
    <source>
        <strain evidence="2 3">CIRM-BRFM 2984</strain>
    </source>
</reference>
<keyword evidence="1" id="KW-0472">Membrane</keyword>
<evidence type="ECO:0000256" key="1">
    <source>
        <dbReference type="SAM" id="Phobius"/>
    </source>
</evidence>
<dbReference type="Proteomes" id="UP001362999">
    <property type="component" value="Unassembled WGS sequence"/>
</dbReference>
<evidence type="ECO:0000313" key="3">
    <source>
        <dbReference type="Proteomes" id="UP001362999"/>
    </source>
</evidence>
<keyword evidence="3" id="KW-1185">Reference proteome</keyword>
<evidence type="ECO:0000313" key="2">
    <source>
        <dbReference type="EMBL" id="KAK6996495.1"/>
    </source>
</evidence>
<protein>
    <submittedName>
        <fullName evidence="2">Uncharacterized protein</fullName>
    </submittedName>
</protein>
<keyword evidence="1" id="KW-0812">Transmembrane</keyword>
<name>A0AAV9ZZE9_9AGAR</name>
<feature type="transmembrane region" description="Helical" evidence="1">
    <location>
        <begin position="78"/>
        <end position="95"/>
    </location>
</feature>
<organism evidence="2 3">
    <name type="scientific">Favolaschia claudopus</name>
    <dbReference type="NCBI Taxonomy" id="2862362"/>
    <lineage>
        <taxon>Eukaryota</taxon>
        <taxon>Fungi</taxon>
        <taxon>Dikarya</taxon>
        <taxon>Basidiomycota</taxon>
        <taxon>Agaricomycotina</taxon>
        <taxon>Agaricomycetes</taxon>
        <taxon>Agaricomycetidae</taxon>
        <taxon>Agaricales</taxon>
        <taxon>Marasmiineae</taxon>
        <taxon>Mycenaceae</taxon>
        <taxon>Favolaschia</taxon>
    </lineage>
</organism>
<proteinExistence type="predicted"/>
<dbReference type="AlphaFoldDB" id="A0AAV9ZZE9"/>
<dbReference type="EMBL" id="JAWWNJ010000097">
    <property type="protein sequence ID" value="KAK6996495.1"/>
    <property type="molecule type" value="Genomic_DNA"/>
</dbReference>
<feature type="transmembrane region" description="Helical" evidence="1">
    <location>
        <begin position="38"/>
        <end position="57"/>
    </location>
</feature>
<comment type="caution">
    <text evidence="2">The sequence shown here is derived from an EMBL/GenBank/DDBJ whole genome shotgun (WGS) entry which is preliminary data.</text>
</comment>
<keyword evidence="1" id="KW-1133">Transmembrane helix</keyword>
<gene>
    <name evidence="2" type="ORF">R3P38DRAFT_3071083</name>
</gene>
<accession>A0AAV9ZZE9</accession>
<sequence length="211" mass="22892">MSDLLRLAWLPAPLRYLLRCSSTTLTHNRRRYPSSLRLPLAVATLTAVLVLALRLLLSSLPLRSGVAPLLPCTNHRTRMVYVLLAVVHRFVFPLLRTCVGGRDSRSGFMRVSQRVGVRVAEAWGNMTVGRSEVDEVVAVGDVRGSARRRDGEDGHESSLSLSLPSLTSLSLLGVLAANAILTGLLARHLVSSPRIGACHVAVLSPSWCQVT</sequence>